<dbReference type="InterPro" id="IPR027417">
    <property type="entry name" value="P-loop_NTPase"/>
</dbReference>
<sequence>MTISLQDVRLGAQTPRVGRWPEYVSSAASEVIDLAASAGLILDPWQQLVLTHGLGEQADGKWASFKVSCWVPRQNGKGGIIEARELGGLFLFGEQLILHSAHEYKTAQEAFLRIRGLIEQTPDLDKRVNRYWSANGEQGIELKKSAGGGRLRFIARSRGSGRGFSGDLNILDEAQALTAEQMAALLPTMSARPNPQIWFFGTPPDDPAAWAYGLRDDGESGTQRMAHFDWGADLDLTNADDRRRALADVDLWYACNPALGRRIQEEFVTDEAKPSGLGERFPIERLGVWPPRASDGPKVLDLATWETQADAESQVVGDVAFALDITPNRDMASIAMYGLRADGVGHVEVIDQRRGTEWIVERLVQLKERWNPVAIGLDIKGPAGSLLLDLEKAGVILPNDADQPLYGDLAIPTAQEIGAACGQFADAVNQKMLKHIGQDRLTEAIRGAKTRPLGDAWGWGRRISSVDISPLVAATLARWAYETRAHIVTKPYDALANIW</sequence>
<comment type="caution">
    <text evidence="1">The sequence shown here is derived from an EMBL/GenBank/DDBJ whole genome shotgun (WGS) entry which is preliminary data.</text>
</comment>
<keyword evidence="2" id="KW-1185">Reference proteome</keyword>
<reference evidence="2" key="1">
    <citation type="journal article" date="2019" name="Int. J. Syst. Evol. Microbiol.">
        <title>The Global Catalogue of Microorganisms (GCM) 10K type strain sequencing project: providing services to taxonomists for standard genome sequencing and annotation.</title>
        <authorList>
            <consortium name="The Broad Institute Genomics Platform"/>
            <consortium name="The Broad Institute Genome Sequencing Center for Infectious Disease"/>
            <person name="Wu L."/>
            <person name="Ma J."/>
        </authorList>
    </citation>
    <scope>NUCLEOTIDE SEQUENCE [LARGE SCALE GENOMIC DNA]</scope>
    <source>
        <strain evidence="2">CECT 7649</strain>
    </source>
</reference>
<accession>A0ABW2NWF7</accession>
<evidence type="ECO:0008006" key="3">
    <source>
        <dbReference type="Google" id="ProtNLM"/>
    </source>
</evidence>
<evidence type="ECO:0000313" key="1">
    <source>
        <dbReference type="EMBL" id="MFC7380883.1"/>
    </source>
</evidence>
<proteinExistence type="predicted"/>
<dbReference type="Gene3D" id="3.40.50.300">
    <property type="entry name" value="P-loop containing nucleotide triphosphate hydrolases"/>
    <property type="match status" value="1"/>
</dbReference>
<organism evidence="1 2">
    <name type="scientific">Sphaerisporangium rhizosphaerae</name>
    <dbReference type="NCBI Taxonomy" id="2269375"/>
    <lineage>
        <taxon>Bacteria</taxon>
        <taxon>Bacillati</taxon>
        <taxon>Actinomycetota</taxon>
        <taxon>Actinomycetes</taxon>
        <taxon>Streptosporangiales</taxon>
        <taxon>Streptosporangiaceae</taxon>
        <taxon>Sphaerisporangium</taxon>
    </lineage>
</organism>
<name>A0ABW2NWF7_9ACTN</name>
<dbReference type="EMBL" id="JBHTCG010000001">
    <property type="protein sequence ID" value="MFC7380883.1"/>
    <property type="molecule type" value="Genomic_DNA"/>
</dbReference>
<dbReference type="Proteomes" id="UP001596496">
    <property type="component" value="Unassembled WGS sequence"/>
</dbReference>
<gene>
    <name evidence="1" type="ORF">ACFQSB_01615</name>
</gene>
<evidence type="ECO:0000313" key="2">
    <source>
        <dbReference type="Proteomes" id="UP001596496"/>
    </source>
</evidence>
<protein>
    <recommendedName>
        <fullName evidence="3">Terminase</fullName>
    </recommendedName>
</protein>
<dbReference type="RefSeq" id="WP_380823870.1">
    <property type="nucleotide sequence ID" value="NZ_JBHTCG010000001.1"/>
</dbReference>